<comment type="caution">
    <text evidence="12">The sequence shown here is derived from an EMBL/GenBank/DDBJ whole genome shotgun (WGS) entry which is preliminary data.</text>
</comment>
<dbReference type="Gene3D" id="2.10.70.100">
    <property type="match status" value="1"/>
</dbReference>
<evidence type="ECO:0000256" key="5">
    <source>
        <dbReference type="ARBA" id="ARBA00022989"/>
    </source>
</evidence>
<dbReference type="Pfam" id="PF08447">
    <property type="entry name" value="PAS_3"/>
    <property type="match status" value="2"/>
</dbReference>
<evidence type="ECO:0000256" key="3">
    <source>
        <dbReference type="ARBA" id="ARBA00022475"/>
    </source>
</evidence>
<organism evidence="12 13">
    <name type="scientific">Sphingomonas abaci</name>
    <dbReference type="NCBI Taxonomy" id="237611"/>
    <lineage>
        <taxon>Bacteria</taxon>
        <taxon>Pseudomonadati</taxon>
        <taxon>Pseudomonadota</taxon>
        <taxon>Alphaproteobacteria</taxon>
        <taxon>Sphingomonadales</taxon>
        <taxon>Sphingomonadaceae</taxon>
        <taxon>Sphingomonas</taxon>
    </lineage>
</organism>
<dbReference type="EMBL" id="JACHNY010000001">
    <property type="protein sequence ID" value="MBB4616872.1"/>
    <property type="molecule type" value="Genomic_DNA"/>
</dbReference>
<feature type="domain" description="PAC" evidence="10">
    <location>
        <begin position="376"/>
        <end position="438"/>
    </location>
</feature>
<evidence type="ECO:0000256" key="6">
    <source>
        <dbReference type="ARBA" id="ARBA00023136"/>
    </source>
</evidence>
<evidence type="ECO:0000256" key="2">
    <source>
        <dbReference type="ARBA" id="ARBA00012528"/>
    </source>
</evidence>
<dbReference type="Gene3D" id="3.30.70.270">
    <property type="match status" value="1"/>
</dbReference>
<feature type="domain" description="GGDEF" evidence="11">
    <location>
        <begin position="623"/>
        <end position="753"/>
    </location>
</feature>
<feature type="transmembrane region" description="Helical" evidence="8">
    <location>
        <begin position="155"/>
        <end position="180"/>
    </location>
</feature>
<protein>
    <recommendedName>
        <fullName evidence="2">diguanylate cyclase</fullName>
        <ecNumber evidence="2">2.7.7.65</ecNumber>
    </recommendedName>
</protein>
<dbReference type="InterPro" id="IPR000700">
    <property type="entry name" value="PAS-assoc_C"/>
</dbReference>
<dbReference type="InterPro" id="IPR000014">
    <property type="entry name" value="PAS"/>
</dbReference>
<feature type="transmembrane region" description="Helical" evidence="8">
    <location>
        <begin position="45"/>
        <end position="62"/>
    </location>
</feature>
<dbReference type="NCBIfam" id="TIGR00229">
    <property type="entry name" value="sensory_box"/>
    <property type="match status" value="1"/>
</dbReference>
<dbReference type="SMART" id="SM00086">
    <property type="entry name" value="PAC"/>
    <property type="match status" value="2"/>
</dbReference>
<evidence type="ECO:0000259" key="10">
    <source>
        <dbReference type="PROSITE" id="PS50113"/>
    </source>
</evidence>
<feature type="transmembrane region" description="Helical" evidence="8">
    <location>
        <begin position="21"/>
        <end position="39"/>
    </location>
</feature>
<comment type="subcellular location">
    <subcellularLocation>
        <location evidence="1">Cell membrane</location>
        <topology evidence="1">Multi-pass membrane protein</topology>
    </subcellularLocation>
</comment>
<dbReference type="Pfam" id="PF05231">
    <property type="entry name" value="MASE1"/>
    <property type="match status" value="1"/>
</dbReference>
<sequence length="753" mass="79213">MVMESGRIDGEGVARRPIGTIGIAALAYWAAASLSLAAIGGVQGVAAMWPAGGVLLAALLLLPPRYAPATLLACAAASILANRHAGIDLLLSVGMTAADLAGCWLAAVLIRRWGIARPSFIRPRDVARFTAATLIAGLADGAIWAGVGGGEWPSILAWFTTATLGMLIVTPMVLTTAALFDPAEVHVTRPRSASEAVALLALLAAVTLAVFAQGRFPLLFLPMVALLVATYRLGPFGAAAGVTIVAIAAAVAISLGMSPAHLHAGSSVEAAFFLQFYLLVLFATALPFAALQSARARLMAERAESERHHRLLAERSSDIIGRMALDGTVVYASPATLRVLGYSPAEILAQAPATFIHPEDRDAVIANWRGLVAGRPGHDICVYRQQRRDGSYVWLEAAYRLVPAQDATGPWSKGQAAEVIMSIRDISRRRQAELRADAAMHELRDANRLLGMAARIAGVGHWRYSLETGAMTWSAEVFRLHGLSATDPQPTLEQALAFYHPDDMARVRAVVRAAMTAGGEFECAARIRRGDGGIRHVVIRGGGETRGDGASAALFGIIRDVTEQVEAEAALRAAHLAAEAMAERALRLVDTDALTGVASRRRALAMLDEALATAQGRGEGQAEPLAVAVLDIDHFKEVNDRWGHAEGDRVLRRVARAAAEAVRATDLVGRLGGEEFVVIFPGAGETAALALVERLRSAIATSATGPADGPPVTASIGIALYRPGATATSLLGDADRALYRAKAEGRNAARFAA</sequence>
<dbReference type="PANTHER" id="PTHR45138">
    <property type="entry name" value="REGULATORY COMPONENTS OF SENSORY TRANSDUCTION SYSTEM"/>
    <property type="match status" value="1"/>
</dbReference>
<reference evidence="12 13" key="1">
    <citation type="submission" date="2020-08" db="EMBL/GenBank/DDBJ databases">
        <title>Genomic Encyclopedia of Type Strains, Phase IV (KMG-IV): sequencing the most valuable type-strain genomes for metagenomic binning, comparative biology and taxonomic classification.</title>
        <authorList>
            <person name="Goeker M."/>
        </authorList>
    </citation>
    <scope>NUCLEOTIDE SEQUENCE [LARGE SCALE GENOMIC DNA]</scope>
    <source>
        <strain evidence="12 13">DSM 15867</strain>
    </source>
</reference>
<dbReference type="FunFam" id="3.30.70.270:FF:000001">
    <property type="entry name" value="Diguanylate cyclase domain protein"/>
    <property type="match status" value="1"/>
</dbReference>
<evidence type="ECO:0000256" key="8">
    <source>
        <dbReference type="SAM" id="Phobius"/>
    </source>
</evidence>
<proteinExistence type="predicted"/>
<evidence type="ECO:0000256" key="1">
    <source>
        <dbReference type="ARBA" id="ARBA00004651"/>
    </source>
</evidence>
<comment type="catalytic activity">
    <reaction evidence="7">
        <text>2 GTP = 3',3'-c-di-GMP + 2 diphosphate</text>
        <dbReference type="Rhea" id="RHEA:24898"/>
        <dbReference type="ChEBI" id="CHEBI:33019"/>
        <dbReference type="ChEBI" id="CHEBI:37565"/>
        <dbReference type="ChEBI" id="CHEBI:58805"/>
        <dbReference type="EC" id="2.7.7.65"/>
    </reaction>
</comment>
<keyword evidence="5 8" id="KW-1133">Transmembrane helix</keyword>
<dbReference type="PANTHER" id="PTHR45138:SF9">
    <property type="entry name" value="DIGUANYLATE CYCLASE DGCM-RELATED"/>
    <property type="match status" value="1"/>
</dbReference>
<dbReference type="SUPFAM" id="SSF55073">
    <property type="entry name" value="Nucleotide cyclase"/>
    <property type="match status" value="1"/>
</dbReference>
<accession>A0A7W7AIX4</accession>
<feature type="transmembrane region" description="Helical" evidence="8">
    <location>
        <begin position="241"/>
        <end position="260"/>
    </location>
</feature>
<evidence type="ECO:0000256" key="7">
    <source>
        <dbReference type="ARBA" id="ARBA00034247"/>
    </source>
</evidence>
<dbReference type="SMART" id="SM00091">
    <property type="entry name" value="PAS"/>
    <property type="match status" value="2"/>
</dbReference>
<feature type="transmembrane region" description="Helical" evidence="8">
    <location>
        <begin position="192"/>
        <end position="212"/>
    </location>
</feature>
<dbReference type="PROSITE" id="PS50887">
    <property type="entry name" value="GGDEF"/>
    <property type="match status" value="1"/>
</dbReference>
<dbReference type="EC" id="2.7.7.65" evidence="2"/>
<dbReference type="PROSITE" id="PS50112">
    <property type="entry name" value="PAS"/>
    <property type="match status" value="1"/>
</dbReference>
<feature type="domain" description="PAC" evidence="10">
    <location>
        <begin position="521"/>
        <end position="573"/>
    </location>
</feature>
<evidence type="ECO:0000256" key="4">
    <source>
        <dbReference type="ARBA" id="ARBA00022692"/>
    </source>
</evidence>
<dbReference type="CDD" id="cd00130">
    <property type="entry name" value="PAS"/>
    <property type="match status" value="1"/>
</dbReference>
<evidence type="ECO:0000313" key="12">
    <source>
        <dbReference type="EMBL" id="MBB4616872.1"/>
    </source>
</evidence>
<dbReference type="GO" id="GO:0052621">
    <property type="term" value="F:diguanylate cyclase activity"/>
    <property type="evidence" value="ECO:0007669"/>
    <property type="project" value="UniProtKB-EC"/>
</dbReference>
<dbReference type="InterPro" id="IPR001610">
    <property type="entry name" value="PAC"/>
</dbReference>
<dbReference type="InterPro" id="IPR035965">
    <property type="entry name" value="PAS-like_dom_sf"/>
</dbReference>
<feature type="transmembrane region" description="Helical" evidence="8">
    <location>
        <begin position="91"/>
        <end position="110"/>
    </location>
</feature>
<feature type="transmembrane region" description="Helical" evidence="8">
    <location>
        <begin position="131"/>
        <end position="149"/>
    </location>
</feature>
<dbReference type="CDD" id="cd01949">
    <property type="entry name" value="GGDEF"/>
    <property type="match status" value="1"/>
</dbReference>
<dbReference type="Proteomes" id="UP000574769">
    <property type="component" value="Unassembled WGS sequence"/>
</dbReference>
<dbReference type="InterPro" id="IPR029787">
    <property type="entry name" value="Nucleotide_cyclase"/>
</dbReference>
<keyword evidence="4 8" id="KW-0812">Transmembrane</keyword>
<dbReference type="Pfam" id="PF00990">
    <property type="entry name" value="GGDEF"/>
    <property type="match status" value="1"/>
</dbReference>
<evidence type="ECO:0000259" key="9">
    <source>
        <dbReference type="PROSITE" id="PS50112"/>
    </source>
</evidence>
<dbReference type="SUPFAM" id="SSF55785">
    <property type="entry name" value="PYP-like sensor domain (PAS domain)"/>
    <property type="match status" value="2"/>
</dbReference>
<dbReference type="InterPro" id="IPR043128">
    <property type="entry name" value="Rev_trsase/Diguanyl_cyclase"/>
</dbReference>
<dbReference type="InterPro" id="IPR000160">
    <property type="entry name" value="GGDEF_dom"/>
</dbReference>
<dbReference type="InterPro" id="IPR050469">
    <property type="entry name" value="Diguanylate_Cyclase"/>
</dbReference>
<dbReference type="SMART" id="SM00267">
    <property type="entry name" value="GGDEF"/>
    <property type="match status" value="1"/>
</dbReference>
<dbReference type="Gene3D" id="3.30.450.20">
    <property type="entry name" value="PAS domain"/>
    <property type="match status" value="2"/>
</dbReference>
<dbReference type="GO" id="GO:0005886">
    <property type="term" value="C:plasma membrane"/>
    <property type="evidence" value="ECO:0007669"/>
    <property type="project" value="UniProtKB-SubCell"/>
</dbReference>
<dbReference type="InterPro" id="IPR007895">
    <property type="entry name" value="MASE1"/>
</dbReference>
<keyword evidence="6 8" id="KW-0472">Membrane</keyword>
<gene>
    <name evidence="12" type="ORF">GGQ96_000978</name>
</gene>
<dbReference type="PROSITE" id="PS50113">
    <property type="entry name" value="PAC"/>
    <property type="match status" value="2"/>
</dbReference>
<feature type="domain" description="PAS" evidence="9">
    <location>
        <begin position="305"/>
        <end position="375"/>
    </location>
</feature>
<evidence type="ECO:0000313" key="13">
    <source>
        <dbReference type="Proteomes" id="UP000574769"/>
    </source>
</evidence>
<keyword evidence="3" id="KW-1003">Cell membrane</keyword>
<feature type="transmembrane region" description="Helical" evidence="8">
    <location>
        <begin position="272"/>
        <end position="291"/>
    </location>
</feature>
<dbReference type="AlphaFoldDB" id="A0A7W7AIX4"/>
<dbReference type="InterPro" id="IPR013655">
    <property type="entry name" value="PAS_fold_3"/>
</dbReference>
<name>A0A7W7AIX4_9SPHN</name>
<keyword evidence="13" id="KW-1185">Reference proteome</keyword>
<dbReference type="NCBIfam" id="TIGR00254">
    <property type="entry name" value="GGDEF"/>
    <property type="match status" value="1"/>
</dbReference>
<evidence type="ECO:0000259" key="11">
    <source>
        <dbReference type="PROSITE" id="PS50887"/>
    </source>
</evidence>